<reference evidence="1 2" key="1">
    <citation type="journal article" date="2015" name="Fungal Genet. Biol.">
        <title>Evolution of novel wood decay mechanisms in Agaricales revealed by the genome sequences of Fistulina hepatica and Cylindrobasidium torrendii.</title>
        <authorList>
            <person name="Floudas D."/>
            <person name="Held B.W."/>
            <person name="Riley R."/>
            <person name="Nagy L.G."/>
            <person name="Koehler G."/>
            <person name="Ransdell A.S."/>
            <person name="Younus H."/>
            <person name="Chow J."/>
            <person name="Chiniquy J."/>
            <person name="Lipzen A."/>
            <person name="Tritt A."/>
            <person name="Sun H."/>
            <person name="Haridas S."/>
            <person name="LaButti K."/>
            <person name="Ohm R.A."/>
            <person name="Kues U."/>
            <person name="Blanchette R.A."/>
            <person name="Grigoriev I.V."/>
            <person name="Minto R.E."/>
            <person name="Hibbett D.S."/>
        </authorList>
    </citation>
    <scope>NUCLEOTIDE SEQUENCE [LARGE SCALE GENOMIC DNA]</scope>
    <source>
        <strain evidence="1 2">ATCC 64428</strain>
    </source>
</reference>
<organism evidence="1 2">
    <name type="scientific">Fistulina hepatica ATCC 64428</name>
    <dbReference type="NCBI Taxonomy" id="1128425"/>
    <lineage>
        <taxon>Eukaryota</taxon>
        <taxon>Fungi</taxon>
        <taxon>Dikarya</taxon>
        <taxon>Basidiomycota</taxon>
        <taxon>Agaricomycotina</taxon>
        <taxon>Agaricomycetes</taxon>
        <taxon>Agaricomycetidae</taxon>
        <taxon>Agaricales</taxon>
        <taxon>Fistulinaceae</taxon>
        <taxon>Fistulina</taxon>
    </lineage>
</organism>
<dbReference type="Proteomes" id="UP000054144">
    <property type="component" value="Unassembled WGS sequence"/>
</dbReference>
<evidence type="ECO:0000313" key="2">
    <source>
        <dbReference type="Proteomes" id="UP000054144"/>
    </source>
</evidence>
<sequence>MPAPVLSCDVLLDFTNDTHDNVTIQLLQDYGTRPAAIVMIRPAESLTLILESGCMYQYAVKRRAKVANVTARPWRDVRCDVSRLFSPEACNGAVRTSVLDGVVVEKLWRDYRFCIWPNEM</sequence>
<protein>
    <submittedName>
        <fullName evidence="1">Uncharacterized protein</fullName>
    </submittedName>
</protein>
<dbReference type="OrthoDB" id="3249150at2759"/>
<proteinExistence type="predicted"/>
<dbReference type="EMBL" id="KN881675">
    <property type="protein sequence ID" value="KIY50601.1"/>
    <property type="molecule type" value="Genomic_DNA"/>
</dbReference>
<keyword evidence="2" id="KW-1185">Reference proteome</keyword>
<name>A0A0D7AH28_9AGAR</name>
<evidence type="ECO:0000313" key="1">
    <source>
        <dbReference type="EMBL" id="KIY50601.1"/>
    </source>
</evidence>
<gene>
    <name evidence="1" type="ORF">FISHEDRAFT_38855</name>
</gene>
<dbReference type="AlphaFoldDB" id="A0A0D7AH28"/>
<accession>A0A0D7AH28</accession>